<accession>A0ABR3NWR1</accession>
<keyword evidence="2" id="KW-1185">Reference proteome</keyword>
<evidence type="ECO:0000313" key="1">
    <source>
        <dbReference type="EMBL" id="KAL1281123.1"/>
    </source>
</evidence>
<gene>
    <name evidence="1" type="ORF">QQF64_015723</name>
</gene>
<organism evidence="1 2">
    <name type="scientific">Cirrhinus molitorella</name>
    <name type="common">mud carp</name>
    <dbReference type="NCBI Taxonomy" id="172907"/>
    <lineage>
        <taxon>Eukaryota</taxon>
        <taxon>Metazoa</taxon>
        <taxon>Chordata</taxon>
        <taxon>Craniata</taxon>
        <taxon>Vertebrata</taxon>
        <taxon>Euteleostomi</taxon>
        <taxon>Actinopterygii</taxon>
        <taxon>Neopterygii</taxon>
        <taxon>Teleostei</taxon>
        <taxon>Ostariophysi</taxon>
        <taxon>Cypriniformes</taxon>
        <taxon>Cyprinidae</taxon>
        <taxon>Labeoninae</taxon>
        <taxon>Labeonini</taxon>
        <taxon>Cirrhinus</taxon>
    </lineage>
</organism>
<evidence type="ECO:0000313" key="2">
    <source>
        <dbReference type="Proteomes" id="UP001558613"/>
    </source>
</evidence>
<name>A0ABR3NWR1_9TELE</name>
<comment type="caution">
    <text evidence="1">The sequence shown here is derived from an EMBL/GenBank/DDBJ whole genome shotgun (WGS) entry which is preliminary data.</text>
</comment>
<protein>
    <submittedName>
        <fullName evidence="1">Uncharacterized protein</fullName>
    </submittedName>
</protein>
<dbReference type="Proteomes" id="UP001558613">
    <property type="component" value="Unassembled WGS sequence"/>
</dbReference>
<proteinExistence type="predicted"/>
<dbReference type="EMBL" id="JAYMGO010000002">
    <property type="protein sequence ID" value="KAL1281123.1"/>
    <property type="molecule type" value="Genomic_DNA"/>
</dbReference>
<sequence length="134" mass="14734">MISGNQGYGSYQSVLPVSKQLLLTGDSVGIVQRNKGLKSSIIPDHTIDEDIIDNTTRKEGETHRAKTAKDMGTKGKEIKKEIQQRELKIFSGNTSRISRGRFHGSHSLSGRPCIHGDDSVQCSGRRWLTLGADL</sequence>
<reference evidence="1 2" key="1">
    <citation type="submission" date="2023-09" db="EMBL/GenBank/DDBJ databases">
        <authorList>
            <person name="Wang M."/>
        </authorList>
    </citation>
    <scope>NUCLEOTIDE SEQUENCE [LARGE SCALE GENOMIC DNA]</scope>
    <source>
        <strain evidence="1">GT-2023</strain>
        <tissue evidence="1">Liver</tissue>
    </source>
</reference>